<comment type="catalytic activity">
    <reaction evidence="1">
        <text>[E2 ubiquitin-conjugating enzyme]-S-ubiquitinyl-L-cysteine + [acceptor protein]-L-lysine = [E2 ubiquitin-conjugating enzyme]-L-cysteine + [acceptor protein]-N(6)-ubiquitinyl-L-lysine.</text>
        <dbReference type="EC" id="2.3.2.31"/>
    </reaction>
</comment>
<evidence type="ECO:0000313" key="10">
    <source>
        <dbReference type="EMBL" id="KAJ5617626.1"/>
    </source>
</evidence>
<evidence type="ECO:0000256" key="2">
    <source>
        <dbReference type="ARBA" id="ARBA00012251"/>
    </source>
</evidence>
<dbReference type="InterPro" id="IPR017907">
    <property type="entry name" value="Znf_RING_CS"/>
</dbReference>
<dbReference type="EC" id="2.3.2.31" evidence="2"/>
<dbReference type="AlphaFoldDB" id="A0AAD6H793"/>
<evidence type="ECO:0000259" key="9">
    <source>
        <dbReference type="PROSITE" id="PS51873"/>
    </source>
</evidence>
<reference evidence="10" key="2">
    <citation type="submission" date="2023-01" db="EMBL/GenBank/DDBJ databases">
        <authorList>
            <person name="Petersen C."/>
        </authorList>
    </citation>
    <scope>NUCLEOTIDE SEQUENCE</scope>
    <source>
        <strain evidence="10">IBT 12815</strain>
    </source>
</reference>
<evidence type="ECO:0000256" key="5">
    <source>
        <dbReference type="ARBA" id="ARBA00022737"/>
    </source>
</evidence>
<dbReference type="InterPro" id="IPR031127">
    <property type="entry name" value="E3_UB_ligase_RBR"/>
</dbReference>
<dbReference type="PANTHER" id="PTHR11685">
    <property type="entry name" value="RBR FAMILY RING FINGER AND IBR DOMAIN-CONTAINING"/>
    <property type="match status" value="1"/>
</dbReference>
<evidence type="ECO:0000313" key="11">
    <source>
        <dbReference type="Proteomes" id="UP001213799"/>
    </source>
</evidence>
<evidence type="ECO:0000256" key="1">
    <source>
        <dbReference type="ARBA" id="ARBA00001798"/>
    </source>
</evidence>
<dbReference type="GO" id="GO:0061630">
    <property type="term" value="F:ubiquitin protein ligase activity"/>
    <property type="evidence" value="ECO:0007669"/>
    <property type="project" value="UniProtKB-EC"/>
</dbReference>
<dbReference type="GeneID" id="81584040"/>
<keyword evidence="11" id="KW-1185">Reference proteome</keyword>
<dbReference type="InterPro" id="IPR013083">
    <property type="entry name" value="Znf_RING/FYVE/PHD"/>
</dbReference>
<feature type="domain" description="RING-type" evidence="9">
    <location>
        <begin position="27"/>
        <end position="223"/>
    </location>
</feature>
<dbReference type="RefSeq" id="XP_056758793.1">
    <property type="nucleotide sequence ID" value="XM_056893798.1"/>
</dbReference>
<keyword evidence="7" id="KW-0833">Ubl conjugation pathway</keyword>
<evidence type="ECO:0000256" key="6">
    <source>
        <dbReference type="ARBA" id="ARBA00022771"/>
    </source>
</evidence>
<dbReference type="PROSITE" id="PS00518">
    <property type="entry name" value="ZF_RING_1"/>
    <property type="match status" value="1"/>
</dbReference>
<dbReference type="PROSITE" id="PS51873">
    <property type="entry name" value="TRIAD"/>
    <property type="match status" value="1"/>
</dbReference>
<dbReference type="Gene3D" id="1.20.120.1750">
    <property type="match status" value="1"/>
</dbReference>
<dbReference type="SUPFAM" id="SSF57850">
    <property type="entry name" value="RING/U-box"/>
    <property type="match status" value="2"/>
</dbReference>
<dbReference type="InterPro" id="IPR002867">
    <property type="entry name" value="IBR_dom"/>
</dbReference>
<comment type="caution">
    <text evidence="10">The sequence shown here is derived from an EMBL/GenBank/DDBJ whole genome shotgun (WGS) entry which is preliminary data.</text>
</comment>
<evidence type="ECO:0000256" key="8">
    <source>
        <dbReference type="ARBA" id="ARBA00022833"/>
    </source>
</evidence>
<dbReference type="Pfam" id="PF01485">
    <property type="entry name" value="IBR"/>
    <property type="match status" value="2"/>
</dbReference>
<dbReference type="Gene3D" id="3.30.40.10">
    <property type="entry name" value="Zinc/RING finger domain, C3HC4 (zinc finger)"/>
    <property type="match status" value="1"/>
</dbReference>
<accession>A0AAD6H793</accession>
<name>A0AAD6H793_9EURO</name>
<proteinExistence type="predicted"/>
<evidence type="ECO:0000256" key="7">
    <source>
        <dbReference type="ARBA" id="ARBA00022786"/>
    </source>
</evidence>
<reference evidence="10" key="1">
    <citation type="journal article" date="2023" name="IMA Fungus">
        <title>Comparative genomic study of the Penicillium genus elucidates a diverse pangenome and 15 lateral gene transfer events.</title>
        <authorList>
            <person name="Petersen C."/>
            <person name="Sorensen T."/>
            <person name="Nielsen M.R."/>
            <person name="Sondergaard T.E."/>
            <person name="Sorensen J.L."/>
            <person name="Fitzpatrick D.A."/>
            <person name="Frisvad J.C."/>
            <person name="Nielsen K.L."/>
        </authorList>
    </citation>
    <scope>NUCLEOTIDE SEQUENCE</scope>
    <source>
        <strain evidence="10">IBT 12815</strain>
    </source>
</reference>
<evidence type="ECO:0000256" key="3">
    <source>
        <dbReference type="ARBA" id="ARBA00022679"/>
    </source>
</evidence>
<keyword evidence="5" id="KW-0677">Repeat</keyword>
<evidence type="ECO:0000256" key="4">
    <source>
        <dbReference type="ARBA" id="ARBA00022723"/>
    </source>
</evidence>
<dbReference type="GO" id="GO:0008270">
    <property type="term" value="F:zinc ion binding"/>
    <property type="evidence" value="ECO:0007669"/>
    <property type="project" value="UniProtKB-KW"/>
</dbReference>
<dbReference type="EMBL" id="JAQJAE010000001">
    <property type="protein sequence ID" value="KAJ5617626.1"/>
    <property type="molecule type" value="Genomic_DNA"/>
</dbReference>
<keyword evidence="8" id="KW-0862">Zinc</keyword>
<gene>
    <name evidence="10" type="ORF">N7537_002740</name>
</gene>
<protein>
    <recommendedName>
        <fullName evidence="2">RBR-type E3 ubiquitin transferase</fullName>
        <ecNumber evidence="2">2.3.2.31</ecNumber>
    </recommendedName>
</protein>
<keyword evidence="3" id="KW-0808">Transferase</keyword>
<organism evidence="10 11">
    <name type="scientific">Penicillium hordei</name>
    <dbReference type="NCBI Taxonomy" id="40994"/>
    <lineage>
        <taxon>Eukaryota</taxon>
        <taxon>Fungi</taxon>
        <taxon>Dikarya</taxon>
        <taxon>Ascomycota</taxon>
        <taxon>Pezizomycotina</taxon>
        <taxon>Eurotiomycetes</taxon>
        <taxon>Eurotiomycetidae</taxon>
        <taxon>Eurotiales</taxon>
        <taxon>Aspergillaceae</taxon>
        <taxon>Penicillium</taxon>
    </lineage>
</organism>
<keyword evidence="6" id="KW-0863">Zinc-finger</keyword>
<sequence length="256" mass="29128">MTKSLSSIRQLPDYLVRVFVSKKLTEEVSQCTGCFQKVPTSKLLTAPCEHQYCPPCLRRMSSIALNSLEMFPAKCCSQEIPAKALMEVMSSRNKKLYIIRWEENSISPLERLYCSRERCGRWIPRESSKVRLGYCVCPHCRAKVCSKCGDLFHLAWSCSHDSETKATLELAKENNWQRCPNCLYLVEKVDGCNHIICRCGHTFCYLCGQRGQCECPLRDIEDEDLDTDGDLDVNTVVAAMEQAESAGEPCWWEGQA</sequence>
<dbReference type="CDD" id="cd22584">
    <property type="entry name" value="Rcat_RBR_unk"/>
    <property type="match status" value="1"/>
</dbReference>
<dbReference type="Proteomes" id="UP001213799">
    <property type="component" value="Unassembled WGS sequence"/>
</dbReference>
<dbReference type="InterPro" id="IPR044066">
    <property type="entry name" value="TRIAD_supradom"/>
</dbReference>
<keyword evidence="4" id="KW-0479">Metal-binding</keyword>
<dbReference type="GO" id="GO:0016567">
    <property type="term" value="P:protein ubiquitination"/>
    <property type="evidence" value="ECO:0007669"/>
    <property type="project" value="InterPro"/>
</dbReference>